<organism evidence="2 3">
    <name type="scientific">Nyctereutes procyonoides</name>
    <name type="common">Raccoon dog</name>
    <name type="synonym">Canis procyonoides</name>
    <dbReference type="NCBI Taxonomy" id="34880"/>
    <lineage>
        <taxon>Eukaryota</taxon>
        <taxon>Metazoa</taxon>
        <taxon>Chordata</taxon>
        <taxon>Craniata</taxon>
        <taxon>Vertebrata</taxon>
        <taxon>Euteleostomi</taxon>
        <taxon>Mammalia</taxon>
        <taxon>Eutheria</taxon>
        <taxon>Laurasiatheria</taxon>
        <taxon>Carnivora</taxon>
        <taxon>Caniformia</taxon>
        <taxon>Canidae</taxon>
        <taxon>Nyctereutes</taxon>
    </lineage>
</organism>
<name>A0A811ZQN0_NYCPR</name>
<keyword evidence="3" id="KW-1185">Reference proteome</keyword>
<keyword evidence="1" id="KW-0472">Membrane</keyword>
<evidence type="ECO:0000313" key="3">
    <source>
        <dbReference type="Proteomes" id="UP000645828"/>
    </source>
</evidence>
<sequence>MECRLLDHKEVMETDLATLWVMVETSVEGEALVVEVVAAKVDMEQMRLDILEVMVAAMVVVLVIAVDEAMVVAERDMDTTEAAVVVVVEDMRVKTKEEILELTIVVVGTIMVLKIMWCI</sequence>
<dbReference type="Proteomes" id="UP000645828">
    <property type="component" value="Unassembled WGS sequence"/>
</dbReference>
<protein>
    <submittedName>
        <fullName evidence="2">(raccoon dog) hypothetical protein</fullName>
    </submittedName>
</protein>
<reference evidence="2" key="1">
    <citation type="submission" date="2020-12" db="EMBL/GenBank/DDBJ databases">
        <authorList>
            <consortium name="Molecular Ecology Group"/>
        </authorList>
    </citation>
    <scope>NUCLEOTIDE SEQUENCE</scope>
    <source>
        <strain evidence="2">TBG_1078</strain>
    </source>
</reference>
<proteinExistence type="predicted"/>
<feature type="transmembrane region" description="Helical" evidence="1">
    <location>
        <begin position="99"/>
        <end position="117"/>
    </location>
</feature>
<feature type="transmembrane region" description="Helical" evidence="1">
    <location>
        <begin position="48"/>
        <end position="66"/>
    </location>
</feature>
<keyword evidence="1" id="KW-1133">Transmembrane helix</keyword>
<dbReference type="AlphaFoldDB" id="A0A811ZQN0"/>
<gene>
    <name evidence="2" type="ORF">NYPRO_LOCUS23785</name>
</gene>
<keyword evidence="1" id="KW-0812">Transmembrane</keyword>
<accession>A0A811ZQN0</accession>
<evidence type="ECO:0000256" key="1">
    <source>
        <dbReference type="SAM" id="Phobius"/>
    </source>
</evidence>
<comment type="caution">
    <text evidence="2">The sequence shown here is derived from an EMBL/GenBank/DDBJ whole genome shotgun (WGS) entry which is preliminary data.</text>
</comment>
<evidence type="ECO:0000313" key="2">
    <source>
        <dbReference type="EMBL" id="CAD7690991.1"/>
    </source>
</evidence>
<dbReference type="EMBL" id="CAJHUB010000771">
    <property type="protein sequence ID" value="CAD7690991.1"/>
    <property type="molecule type" value="Genomic_DNA"/>
</dbReference>